<dbReference type="Proteomes" id="UP000324222">
    <property type="component" value="Unassembled WGS sequence"/>
</dbReference>
<proteinExistence type="predicted"/>
<keyword evidence="2" id="KW-1185">Reference proteome</keyword>
<name>A0A5B7GYD9_PORTR</name>
<protein>
    <submittedName>
        <fullName evidence="1">Uncharacterized protein</fullName>
    </submittedName>
</protein>
<reference evidence="1 2" key="1">
    <citation type="submission" date="2019-05" db="EMBL/GenBank/DDBJ databases">
        <title>Another draft genome of Portunus trituberculatus and its Hox gene families provides insights of decapod evolution.</title>
        <authorList>
            <person name="Jeong J.-H."/>
            <person name="Song I."/>
            <person name="Kim S."/>
            <person name="Choi T."/>
            <person name="Kim D."/>
            <person name="Ryu S."/>
            <person name="Kim W."/>
        </authorList>
    </citation>
    <scope>NUCLEOTIDE SEQUENCE [LARGE SCALE GENOMIC DNA]</scope>
    <source>
        <tissue evidence="1">Muscle</tissue>
    </source>
</reference>
<evidence type="ECO:0000313" key="2">
    <source>
        <dbReference type="Proteomes" id="UP000324222"/>
    </source>
</evidence>
<evidence type="ECO:0000313" key="1">
    <source>
        <dbReference type="EMBL" id="MPC61614.1"/>
    </source>
</evidence>
<accession>A0A5B7GYD9</accession>
<dbReference type="EMBL" id="VSRR010018704">
    <property type="protein sequence ID" value="MPC61614.1"/>
    <property type="molecule type" value="Genomic_DNA"/>
</dbReference>
<organism evidence="1 2">
    <name type="scientific">Portunus trituberculatus</name>
    <name type="common">Swimming crab</name>
    <name type="synonym">Neptunus trituberculatus</name>
    <dbReference type="NCBI Taxonomy" id="210409"/>
    <lineage>
        <taxon>Eukaryota</taxon>
        <taxon>Metazoa</taxon>
        <taxon>Ecdysozoa</taxon>
        <taxon>Arthropoda</taxon>
        <taxon>Crustacea</taxon>
        <taxon>Multicrustacea</taxon>
        <taxon>Malacostraca</taxon>
        <taxon>Eumalacostraca</taxon>
        <taxon>Eucarida</taxon>
        <taxon>Decapoda</taxon>
        <taxon>Pleocyemata</taxon>
        <taxon>Brachyura</taxon>
        <taxon>Eubrachyura</taxon>
        <taxon>Portunoidea</taxon>
        <taxon>Portunidae</taxon>
        <taxon>Portuninae</taxon>
        <taxon>Portunus</taxon>
    </lineage>
</organism>
<comment type="caution">
    <text evidence="1">The sequence shown here is derived from an EMBL/GenBank/DDBJ whole genome shotgun (WGS) entry which is preliminary data.</text>
</comment>
<gene>
    <name evidence="1" type="ORF">E2C01_055688</name>
</gene>
<sequence>MSVFTLQSLQSSVAL</sequence>